<accession>A0ABU3NV34</accession>
<dbReference type="Proteomes" id="UP001254848">
    <property type="component" value="Unassembled WGS sequence"/>
</dbReference>
<keyword evidence="2" id="KW-1185">Reference proteome</keyword>
<comment type="caution">
    <text evidence="1">The sequence shown here is derived from an EMBL/GenBank/DDBJ whole genome shotgun (WGS) entry which is preliminary data.</text>
</comment>
<evidence type="ECO:0000313" key="2">
    <source>
        <dbReference type="Proteomes" id="UP001254848"/>
    </source>
</evidence>
<gene>
    <name evidence="1" type="ORF">Q4T40_02430</name>
</gene>
<proteinExistence type="predicted"/>
<name>A0ABU3NV34_9FIRM</name>
<organism evidence="1 2">
    <name type="scientific">Anaeroselena agilis</name>
    <dbReference type="NCBI Taxonomy" id="3063788"/>
    <lineage>
        <taxon>Bacteria</taxon>
        <taxon>Bacillati</taxon>
        <taxon>Bacillota</taxon>
        <taxon>Negativicutes</taxon>
        <taxon>Acetonemataceae</taxon>
        <taxon>Anaeroselena</taxon>
    </lineage>
</organism>
<dbReference type="RefSeq" id="WP_413778653.1">
    <property type="nucleotide sequence ID" value="NZ_JAUOZS010000001.1"/>
</dbReference>
<evidence type="ECO:0000313" key="1">
    <source>
        <dbReference type="EMBL" id="MDT8900093.1"/>
    </source>
</evidence>
<sequence length="55" mass="6157">MDEWHELAEEVKSGRQPKVAELIEGIAEKKIGSLSIDEIAEIINGNAGQIMFCWE</sequence>
<reference evidence="1 2" key="1">
    <citation type="submission" date="2023-07" db="EMBL/GenBank/DDBJ databases">
        <title>The novel representative of Negativicutes class, Anaeroselena agilis gen. nov. sp. nov.</title>
        <authorList>
            <person name="Prokofeva M.I."/>
            <person name="Elcheninov A.G."/>
            <person name="Klyukina A."/>
            <person name="Kublanov I.V."/>
            <person name="Frolov E.N."/>
            <person name="Podosokorskaya O.A."/>
        </authorList>
    </citation>
    <scope>NUCLEOTIDE SEQUENCE [LARGE SCALE GENOMIC DNA]</scope>
    <source>
        <strain evidence="1 2">4137-cl</strain>
    </source>
</reference>
<dbReference type="EMBL" id="JAUOZS010000001">
    <property type="protein sequence ID" value="MDT8900093.1"/>
    <property type="molecule type" value="Genomic_DNA"/>
</dbReference>
<protein>
    <submittedName>
        <fullName evidence="1">Uncharacterized protein</fullName>
    </submittedName>
</protein>